<evidence type="ECO:0000313" key="2">
    <source>
        <dbReference type="EMBL" id="CED57966.1"/>
    </source>
</evidence>
<sequence length="335" mass="38530">MSIEDKIKLSNNIYYFFMGKIKNGFTYNEAAVNACQYFFDETIKNTSIIPNSDLGIEFMDINDLPLDNEIKKFYYYELILRANLASCSDLIRLKILSLYGGIYIDVDTLPMMSDKFNIVRSYLLERGIHNEKNELVVCVLCLNRSMNDNNLTVLIDEIIINKVTSTNTVLIFKKIASKLLFHEMFSPIGEMKINKSLINICSDNFNKGFIGNNILGCHVNSKVINIIIRQIKKRYKYLENNDLIFKNADVFDGDYLARLANYRKEMFSDYIDRRVTHILTGPGLFIEVLLGLVYTLPDVENISLENMSNFLLSKKLGLVLNEHTMNTPESKYNGG</sequence>
<evidence type="ECO:0000313" key="3">
    <source>
        <dbReference type="Proteomes" id="UP000032427"/>
    </source>
</evidence>
<dbReference type="SUPFAM" id="SSF53448">
    <property type="entry name" value="Nucleotide-diphospho-sugar transferases"/>
    <property type="match status" value="1"/>
</dbReference>
<feature type="domain" description="GT44" evidence="1">
    <location>
        <begin position="55"/>
        <end position="254"/>
    </location>
</feature>
<dbReference type="InterPro" id="IPR024770">
    <property type="entry name" value="TcdA/TcdB_cat"/>
</dbReference>
<name>A0A090I8K3_9GAMM</name>
<dbReference type="Proteomes" id="UP000032427">
    <property type="component" value="Plasmid pAWOD920"/>
</dbReference>
<dbReference type="InterPro" id="IPR029044">
    <property type="entry name" value="Nucleotide-diphossugar_trans"/>
</dbReference>
<accession>A0A090I8K3</accession>
<dbReference type="OrthoDB" id="5489595at2"/>
<dbReference type="HOGENOM" id="CLU_044336_0_0_6"/>
<dbReference type="KEGG" id="awd:AWOD_p920_40"/>
<reference evidence="3" key="1">
    <citation type="submission" date="2014-09" db="EMBL/GenBank/DDBJ databases">
        <authorList>
            <person name="Hjerde E."/>
        </authorList>
    </citation>
    <scope>NUCLEOTIDE SEQUENCE [LARGE SCALE GENOMIC DNA]</scope>
    <source>
        <strain evidence="3">06/09/139</strain>
        <plasmid evidence="3">pAWOD920</plasmid>
    </source>
</reference>
<dbReference type="Gene3D" id="3.90.550.20">
    <property type="match status" value="1"/>
</dbReference>
<dbReference type="GO" id="GO:0016757">
    <property type="term" value="F:glycosyltransferase activity"/>
    <property type="evidence" value="ECO:0007669"/>
    <property type="project" value="InterPro"/>
</dbReference>
<dbReference type="PATRIC" id="fig|80852.17.peg.4201"/>
<keyword evidence="2" id="KW-0614">Plasmid</keyword>
<proteinExistence type="predicted"/>
<dbReference type="Pfam" id="PF12919">
    <property type="entry name" value="TcdA_TcdB"/>
    <property type="match status" value="1"/>
</dbReference>
<evidence type="ECO:0000259" key="1">
    <source>
        <dbReference type="Pfam" id="PF12919"/>
    </source>
</evidence>
<gene>
    <name evidence="2" type="ORF">AWOD_p920_40</name>
</gene>
<keyword evidence="3" id="KW-1185">Reference proteome</keyword>
<dbReference type="GeneID" id="28543609"/>
<geneLocation type="plasmid" evidence="2 3">
    <name>pAWOD920</name>
</geneLocation>
<dbReference type="EMBL" id="LN554848">
    <property type="protein sequence ID" value="CED57966.1"/>
    <property type="molecule type" value="Genomic_DNA"/>
</dbReference>
<keyword evidence="2" id="KW-0808">Transferase</keyword>
<organism evidence="2 3">
    <name type="scientific">Aliivibrio wodanis</name>
    <dbReference type="NCBI Taxonomy" id="80852"/>
    <lineage>
        <taxon>Bacteria</taxon>
        <taxon>Pseudomonadati</taxon>
        <taxon>Pseudomonadota</taxon>
        <taxon>Gammaproteobacteria</taxon>
        <taxon>Vibrionales</taxon>
        <taxon>Vibrionaceae</taxon>
        <taxon>Aliivibrio</taxon>
    </lineage>
</organism>
<protein>
    <submittedName>
        <fullName evidence="2">Putative glycosyltransferase</fullName>
    </submittedName>
</protein>
<dbReference type="AlphaFoldDB" id="A0A090I8K3"/>